<feature type="coiled-coil region" evidence="4">
    <location>
        <begin position="129"/>
        <end position="156"/>
    </location>
</feature>
<keyword evidence="3" id="KW-0804">Transcription</keyword>
<dbReference type="PROSITE" id="PS01124">
    <property type="entry name" value="HTH_ARAC_FAMILY_2"/>
    <property type="match status" value="1"/>
</dbReference>
<dbReference type="AlphaFoldDB" id="A0A5D0QXV4"/>
<dbReference type="GO" id="GO:0003700">
    <property type="term" value="F:DNA-binding transcription factor activity"/>
    <property type="evidence" value="ECO:0007669"/>
    <property type="project" value="InterPro"/>
</dbReference>
<keyword evidence="1" id="KW-0805">Transcription regulation</keyword>
<evidence type="ECO:0000256" key="1">
    <source>
        <dbReference type="ARBA" id="ARBA00023015"/>
    </source>
</evidence>
<name>A0A5D0QXV4_9FLAO</name>
<comment type="caution">
    <text evidence="6">The sequence shown here is derived from an EMBL/GenBank/DDBJ whole genome shotgun (WGS) entry which is preliminary data.</text>
</comment>
<dbReference type="SUPFAM" id="SSF51215">
    <property type="entry name" value="Regulatory protein AraC"/>
    <property type="match status" value="1"/>
</dbReference>
<gene>
    <name evidence="6" type="ORF">ES674_14920</name>
</gene>
<dbReference type="GO" id="GO:0043565">
    <property type="term" value="F:sequence-specific DNA binding"/>
    <property type="evidence" value="ECO:0007669"/>
    <property type="project" value="InterPro"/>
</dbReference>
<dbReference type="InterPro" id="IPR037923">
    <property type="entry name" value="HTH-like"/>
</dbReference>
<dbReference type="OrthoDB" id="2666928at2"/>
<sequence>MKEIIQKYDFKEGLPQEFEIIDFDFLFNEFPDEITKPHRAEFYQILWFQKGSPTHIVDFNPIKIKPNSLLFVNKNSVQLFDNETNFSGKMILFTDSFFCKTEMDTKFLRSSILFNDLLSITQINVSKSNSTFASIFQQLETELENLKDNYQSDILRNDLRNLLLNSERERRNQNFIEIKKDDDFDYALILKDLLDINFINHKKVSFYSQKMHLTSKRLNQATTKIFGKTPKEIIDERVLLESKRILAHTNESIKEIAFSLGFEEPTNFIKYFKKHTDKTPVEFRTEFTSA</sequence>
<dbReference type="RefSeq" id="WP_148405364.1">
    <property type="nucleotide sequence ID" value="NZ_VSKK01000006.1"/>
</dbReference>
<evidence type="ECO:0000313" key="7">
    <source>
        <dbReference type="Proteomes" id="UP000323720"/>
    </source>
</evidence>
<dbReference type="InterPro" id="IPR018060">
    <property type="entry name" value="HTH_AraC"/>
</dbReference>
<evidence type="ECO:0000256" key="4">
    <source>
        <dbReference type="SAM" id="Coils"/>
    </source>
</evidence>
<accession>A0A5D0QXV4</accession>
<protein>
    <submittedName>
        <fullName evidence="6">AraC family transcriptional regulator</fullName>
    </submittedName>
</protein>
<dbReference type="Gene3D" id="1.10.10.60">
    <property type="entry name" value="Homeodomain-like"/>
    <property type="match status" value="1"/>
</dbReference>
<feature type="domain" description="HTH araC/xylS-type" evidence="5">
    <location>
        <begin position="188"/>
        <end position="286"/>
    </location>
</feature>
<dbReference type="Proteomes" id="UP000323720">
    <property type="component" value="Unassembled WGS sequence"/>
</dbReference>
<proteinExistence type="predicted"/>
<keyword evidence="7" id="KW-1185">Reference proteome</keyword>
<dbReference type="Pfam" id="PF12833">
    <property type="entry name" value="HTH_18"/>
    <property type="match status" value="1"/>
</dbReference>
<dbReference type="PANTHER" id="PTHR43280:SF32">
    <property type="entry name" value="TRANSCRIPTIONAL REGULATORY PROTEIN"/>
    <property type="match status" value="1"/>
</dbReference>
<evidence type="ECO:0000259" key="5">
    <source>
        <dbReference type="PROSITE" id="PS01124"/>
    </source>
</evidence>
<dbReference type="Pfam" id="PF02311">
    <property type="entry name" value="AraC_binding"/>
    <property type="match status" value="1"/>
</dbReference>
<keyword evidence="2" id="KW-0238">DNA-binding</keyword>
<evidence type="ECO:0000313" key="6">
    <source>
        <dbReference type="EMBL" id="TYB74043.1"/>
    </source>
</evidence>
<dbReference type="EMBL" id="VSKK01000006">
    <property type="protein sequence ID" value="TYB74043.1"/>
    <property type="molecule type" value="Genomic_DNA"/>
</dbReference>
<dbReference type="PANTHER" id="PTHR43280">
    <property type="entry name" value="ARAC-FAMILY TRANSCRIPTIONAL REGULATOR"/>
    <property type="match status" value="1"/>
</dbReference>
<organism evidence="6 7">
    <name type="scientific">Bizionia myxarmorum</name>
    <dbReference type="NCBI Taxonomy" id="291186"/>
    <lineage>
        <taxon>Bacteria</taxon>
        <taxon>Pseudomonadati</taxon>
        <taxon>Bacteroidota</taxon>
        <taxon>Flavobacteriia</taxon>
        <taxon>Flavobacteriales</taxon>
        <taxon>Flavobacteriaceae</taxon>
        <taxon>Bizionia</taxon>
    </lineage>
</organism>
<evidence type="ECO:0000256" key="3">
    <source>
        <dbReference type="ARBA" id="ARBA00023163"/>
    </source>
</evidence>
<dbReference type="SMART" id="SM00342">
    <property type="entry name" value="HTH_ARAC"/>
    <property type="match status" value="1"/>
</dbReference>
<dbReference type="SUPFAM" id="SSF46689">
    <property type="entry name" value="Homeodomain-like"/>
    <property type="match status" value="1"/>
</dbReference>
<evidence type="ECO:0000256" key="2">
    <source>
        <dbReference type="ARBA" id="ARBA00023125"/>
    </source>
</evidence>
<dbReference type="InterPro" id="IPR009057">
    <property type="entry name" value="Homeodomain-like_sf"/>
</dbReference>
<reference evidence="6 7" key="1">
    <citation type="submission" date="2019-08" db="EMBL/GenBank/DDBJ databases">
        <title>Genomes of Antarctic Bizionia species.</title>
        <authorList>
            <person name="Bowman J.P."/>
        </authorList>
    </citation>
    <scope>NUCLEOTIDE SEQUENCE [LARGE SCALE GENOMIC DNA]</scope>
    <source>
        <strain evidence="6 7">ADA-4</strain>
    </source>
</reference>
<keyword evidence="4" id="KW-0175">Coiled coil</keyword>
<dbReference type="InterPro" id="IPR003313">
    <property type="entry name" value="AraC-bd"/>
</dbReference>